<reference evidence="1 2" key="1">
    <citation type="journal article" date="2008" name="Res. Microbiol.">
        <title>Viruses in acidic geothermal environments of the Kamchatka Peninsula.</title>
        <authorList>
            <person name="Bize A."/>
            <person name="Peng X."/>
            <person name="Prokofeva M."/>
            <person name="Maclellan K."/>
            <person name="Lucas S."/>
            <person name="Forterre P."/>
            <person name="Garrett R.A."/>
            <person name="Bonch-Osmolovskaya E.A."/>
            <person name="Prangishvili D."/>
        </authorList>
    </citation>
    <scope>NUCLEOTIDE SEQUENCE [LARGE SCALE GENOMIC DNA]</scope>
</reference>
<protein>
    <submittedName>
        <fullName evidence="1">Uncharacterized protein</fullName>
    </submittedName>
</protein>
<proteinExistence type="predicted"/>
<dbReference type="EMBL" id="EU545650">
    <property type="protein sequence ID" value="ACB37258.1"/>
    <property type="molecule type" value="Genomic_DNA"/>
</dbReference>
<dbReference type="KEGG" id="vg:6186706"/>
<dbReference type="GeneID" id="6186706"/>
<organism evidence="1 2">
    <name type="scientific">Betalipothrixvirus uzonense</name>
    <dbReference type="NCBI Taxonomy" id="512792"/>
    <lineage>
        <taxon>Viruses</taxon>
        <taxon>Adnaviria</taxon>
        <taxon>Zilligvirae</taxon>
        <taxon>Taleaviricota</taxon>
        <taxon>Tokiviricetes</taxon>
        <taxon>Ligamenvirales</taxon>
        <taxon>Lipothrixviridae</taxon>
        <taxon>Betalipothrixvirus</taxon>
    </lineage>
</organism>
<dbReference type="OrthoDB" id="18963at10239"/>
<name>B2CRK1_9VIRU</name>
<keyword evidence="2" id="KW-1185">Reference proteome</keyword>
<evidence type="ECO:0000313" key="1">
    <source>
        <dbReference type="EMBL" id="ACB37258.1"/>
    </source>
</evidence>
<dbReference type="Proteomes" id="UP000008691">
    <property type="component" value="Segment"/>
</dbReference>
<dbReference type="RefSeq" id="YP_001798542.1">
    <property type="nucleotide sequence ID" value="NC_010537.1"/>
</dbReference>
<accession>B2CRK1</accession>
<evidence type="ECO:0000313" key="2">
    <source>
        <dbReference type="Proteomes" id="UP000008691"/>
    </source>
</evidence>
<sequence>MIYSVRVPIKYYFKLEELCEEYNSFRECVLKEIEKKYGVKIYNSKKSHDMKRMRDNIPKPVFIIIYDEENKRLEELARKLGKSKYQIIMETIKK</sequence>